<dbReference type="GO" id="GO:0005886">
    <property type="term" value="C:plasma membrane"/>
    <property type="evidence" value="ECO:0007669"/>
    <property type="project" value="UniProtKB-SubCell"/>
</dbReference>
<comment type="caution">
    <text evidence="9">The sequence shown here is derived from an EMBL/GenBank/DDBJ whole genome shotgun (WGS) entry which is preliminary data.</text>
</comment>
<feature type="transmembrane region" description="Helical" evidence="8">
    <location>
        <begin position="238"/>
        <end position="259"/>
    </location>
</feature>
<dbReference type="RefSeq" id="WP_037326896.1">
    <property type="nucleotide sequence ID" value="NZ_JRMW01000025.1"/>
</dbReference>
<feature type="transmembrane region" description="Helical" evidence="8">
    <location>
        <begin position="302"/>
        <end position="323"/>
    </location>
</feature>
<evidence type="ECO:0000256" key="4">
    <source>
        <dbReference type="ARBA" id="ARBA00022475"/>
    </source>
</evidence>
<evidence type="ECO:0000256" key="6">
    <source>
        <dbReference type="ARBA" id="ARBA00022989"/>
    </source>
</evidence>
<feature type="transmembrane region" description="Helical" evidence="8">
    <location>
        <begin position="335"/>
        <end position="364"/>
    </location>
</feature>
<dbReference type="GO" id="GO:0055085">
    <property type="term" value="P:transmembrane transport"/>
    <property type="evidence" value="ECO:0007669"/>
    <property type="project" value="TreeGrafter"/>
</dbReference>
<accession>A0A095Z8N2</accession>
<evidence type="ECO:0000256" key="7">
    <source>
        <dbReference type="ARBA" id="ARBA00023136"/>
    </source>
</evidence>
<dbReference type="OrthoDB" id="9793390at2"/>
<evidence type="ECO:0000313" key="9">
    <source>
        <dbReference type="EMBL" id="KGF04794.1"/>
    </source>
</evidence>
<organism evidence="9 10">
    <name type="scientific">Anaerococcus lactolyticus S7-1-13</name>
    <dbReference type="NCBI Taxonomy" id="1284686"/>
    <lineage>
        <taxon>Bacteria</taxon>
        <taxon>Bacillati</taxon>
        <taxon>Bacillota</taxon>
        <taxon>Tissierellia</taxon>
        <taxon>Tissierellales</taxon>
        <taxon>Peptoniphilaceae</taxon>
        <taxon>Anaerococcus</taxon>
    </lineage>
</organism>
<dbReference type="EMBL" id="JRMW01000025">
    <property type="protein sequence ID" value="KGF04794.1"/>
    <property type="molecule type" value="Genomic_DNA"/>
</dbReference>
<keyword evidence="5 8" id="KW-0812">Transmembrane</keyword>
<name>A0A095Z8N2_9FIRM</name>
<feature type="transmembrane region" description="Helical" evidence="8">
    <location>
        <begin position="265"/>
        <end position="295"/>
    </location>
</feature>
<dbReference type="PANTHER" id="PTHR21716">
    <property type="entry name" value="TRANSMEMBRANE PROTEIN"/>
    <property type="match status" value="1"/>
</dbReference>
<feature type="transmembrane region" description="Helical" evidence="8">
    <location>
        <begin position="83"/>
        <end position="107"/>
    </location>
</feature>
<evidence type="ECO:0000256" key="1">
    <source>
        <dbReference type="ARBA" id="ARBA00004651"/>
    </source>
</evidence>
<evidence type="ECO:0000256" key="2">
    <source>
        <dbReference type="ARBA" id="ARBA00009773"/>
    </source>
</evidence>
<feature type="transmembrane region" description="Helical" evidence="8">
    <location>
        <begin position="41"/>
        <end position="62"/>
    </location>
</feature>
<dbReference type="InterPro" id="IPR002549">
    <property type="entry name" value="AI-2E-like"/>
</dbReference>
<sequence length="405" mass="45630">MRELDVKSKNLLKVVVCGILLYFGLYYIGHVADAVGKLYLVIQPFILGGALAFIISIPMNFFESEFAHFDKTGKHKKIISTCSLLLSWILVIASLVILINILVPSIVKVVYTFSIRWPDFVDEIYRLLKKYPITEPFANKFQNTFYGVGWYNVRNAVYTFLQGRKGDIFSTAASLMGSISSGVIGVFTMFVFSIFILIYKRMLKINGIRILYALMSEERADYINKVFSLSYNTFKDYLFSRVIAVICLSILTFVGMFVMRLPNAAMISIVVGLSDLIPIFGPIFGTAFSTILIFIESPVKSLIFLAYSLIIQQIQENVIYPAIAGNKIGLPAVWVMASVTIGGSLFGVWGMLVSIPVVSVLYTLSHEKIHEMLTEKGFDEQKLFAKCDKVYKIEDIETNDEAYEE</sequence>
<protein>
    <submittedName>
        <fullName evidence="9">Membrane protein</fullName>
    </submittedName>
</protein>
<evidence type="ECO:0000256" key="5">
    <source>
        <dbReference type="ARBA" id="ARBA00022692"/>
    </source>
</evidence>
<keyword evidence="4" id="KW-1003">Cell membrane</keyword>
<comment type="similarity">
    <text evidence="2">Belongs to the autoinducer-2 exporter (AI-2E) (TC 2.A.86) family.</text>
</comment>
<keyword evidence="6 8" id="KW-1133">Transmembrane helix</keyword>
<evidence type="ECO:0000313" key="10">
    <source>
        <dbReference type="Proteomes" id="UP000029579"/>
    </source>
</evidence>
<dbReference type="Proteomes" id="UP000029579">
    <property type="component" value="Unassembled WGS sequence"/>
</dbReference>
<dbReference type="Pfam" id="PF01594">
    <property type="entry name" value="AI-2E_transport"/>
    <property type="match status" value="1"/>
</dbReference>
<gene>
    <name evidence="9" type="ORF">HMPREF1630_03025</name>
</gene>
<feature type="transmembrane region" description="Helical" evidence="8">
    <location>
        <begin position="12"/>
        <end position="29"/>
    </location>
</feature>
<comment type="subcellular location">
    <subcellularLocation>
        <location evidence="1">Cell membrane</location>
        <topology evidence="1">Multi-pass membrane protein</topology>
    </subcellularLocation>
</comment>
<reference evidence="9 10" key="1">
    <citation type="submission" date="2014-07" db="EMBL/GenBank/DDBJ databases">
        <authorList>
            <person name="McCorrison J."/>
            <person name="Sanka R."/>
            <person name="Torralba M."/>
            <person name="Gillis M."/>
            <person name="Haft D.H."/>
            <person name="Methe B."/>
            <person name="Sutton G."/>
            <person name="Nelson K.E."/>
        </authorList>
    </citation>
    <scope>NUCLEOTIDE SEQUENCE [LARGE SCALE GENOMIC DNA]</scope>
    <source>
        <strain evidence="9 10">S7-1-13</strain>
    </source>
</reference>
<proteinExistence type="inferred from homology"/>
<evidence type="ECO:0000256" key="8">
    <source>
        <dbReference type="SAM" id="Phobius"/>
    </source>
</evidence>
<keyword evidence="3" id="KW-0813">Transport</keyword>
<keyword evidence="7 8" id="KW-0472">Membrane</keyword>
<evidence type="ECO:0000256" key="3">
    <source>
        <dbReference type="ARBA" id="ARBA00022448"/>
    </source>
</evidence>
<dbReference type="PANTHER" id="PTHR21716:SF53">
    <property type="entry name" value="PERMEASE PERM-RELATED"/>
    <property type="match status" value="1"/>
</dbReference>
<dbReference type="AlphaFoldDB" id="A0A095Z8N2"/>
<dbReference type="eggNOG" id="COG0628">
    <property type="taxonomic scope" value="Bacteria"/>
</dbReference>
<feature type="transmembrane region" description="Helical" evidence="8">
    <location>
        <begin position="179"/>
        <end position="199"/>
    </location>
</feature>